<reference evidence="3" key="1">
    <citation type="journal article" date="2019" name="Int. J. Syst. Evol. Microbiol.">
        <title>The Global Catalogue of Microorganisms (GCM) 10K type strain sequencing project: providing services to taxonomists for standard genome sequencing and annotation.</title>
        <authorList>
            <consortium name="The Broad Institute Genomics Platform"/>
            <consortium name="The Broad Institute Genome Sequencing Center for Infectious Disease"/>
            <person name="Wu L."/>
            <person name="Ma J."/>
        </authorList>
    </citation>
    <scope>NUCLEOTIDE SEQUENCE [LARGE SCALE GENOMIC DNA]</scope>
    <source>
        <strain evidence="3">CCUG 53519</strain>
    </source>
</reference>
<proteinExistence type="predicted"/>
<evidence type="ECO:0000313" key="2">
    <source>
        <dbReference type="EMBL" id="MFD1130515.1"/>
    </source>
</evidence>
<evidence type="ECO:0000313" key="3">
    <source>
        <dbReference type="Proteomes" id="UP001597169"/>
    </source>
</evidence>
<dbReference type="PANTHER" id="PTHR40032">
    <property type="entry name" value="EXPORTED PROTEIN-RELATED"/>
    <property type="match status" value="1"/>
</dbReference>
<dbReference type="InterPro" id="IPR024301">
    <property type="entry name" value="Amidase_6"/>
</dbReference>
<feature type="domain" description="Putative amidase" evidence="1">
    <location>
        <begin position="176"/>
        <end position="332"/>
    </location>
</feature>
<organism evidence="2 3">
    <name type="scientific">Paenibacillus provencensis</name>
    <dbReference type="NCBI Taxonomy" id="441151"/>
    <lineage>
        <taxon>Bacteria</taxon>
        <taxon>Bacillati</taxon>
        <taxon>Bacillota</taxon>
        <taxon>Bacilli</taxon>
        <taxon>Bacillales</taxon>
        <taxon>Paenibacillaceae</taxon>
        <taxon>Paenibacillus</taxon>
    </lineage>
</organism>
<protein>
    <submittedName>
        <fullName evidence="2">Amidase domain-containing protein</fullName>
    </submittedName>
</protein>
<dbReference type="Proteomes" id="UP001597169">
    <property type="component" value="Unassembled WGS sequence"/>
</dbReference>
<name>A0ABW3Q931_9BACL</name>
<accession>A0ABW3Q931</accession>
<evidence type="ECO:0000259" key="1">
    <source>
        <dbReference type="Pfam" id="PF12671"/>
    </source>
</evidence>
<dbReference type="RefSeq" id="WP_091159728.1">
    <property type="nucleotide sequence ID" value="NZ_JBHTKX010000003.1"/>
</dbReference>
<dbReference type="Pfam" id="PF12671">
    <property type="entry name" value="Amidase_6"/>
    <property type="match status" value="1"/>
</dbReference>
<keyword evidence="3" id="KW-1185">Reference proteome</keyword>
<dbReference type="PANTHER" id="PTHR40032:SF1">
    <property type="entry name" value="EXPORTED PROTEIN"/>
    <property type="match status" value="1"/>
</dbReference>
<sequence length="343" mass="39936">MEERGHGPLEREWKNILYSYVKEYNRSEVDHKEQEQYVITDLAVLLERGKRAAKLDQWYRERQAVPLRCETSAKLLRTLSDRKGEAVVDVQLYSRLFYSKGGMTHREDRIEKERLTFTKDGNHWVVSRVVRDVQERKPVAYETLIAAENAKQAGILRKPLLNREVLYPGIPARLVRYRREDAVAYADQWWNSGNPEFEEFEVNCTNYISQCLFAGGAPINYTGRRETGWWYKGYASGKEQWSYSWAVSDSLNNYLTRNNNGLTATLVDGPEQLQLGDVIFYDWNGDGRYQHSTIVTAFDAGGMPLVNANTVSSRHRYWDYKDSYAWTENTTYRLFHIADTFGA</sequence>
<dbReference type="EMBL" id="JBHTKX010000003">
    <property type="protein sequence ID" value="MFD1130515.1"/>
    <property type="molecule type" value="Genomic_DNA"/>
</dbReference>
<comment type="caution">
    <text evidence="2">The sequence shown here is derived from an EMBL/GenBank/DDBJ whole genome shotgun (WGS) entry which is preliminary data.</text>
</comment>
<gene>
    <name evidence="2" type="ORF">ACFQ3J_20415</name>
</gene>